<reference evidence="9" key="1">
    <citation type="journal article" date="2019" name="Int. J. Syst. Evol. Microbiol.">
        <title>The Global Catalogue of Microorganisms (GCM) 10K type strain sequencing project: providing services to taxonomists for standard genome sequencing and annotation.</title>
        <authorList>
            <consortium name="The Broad Institute Genomics Platform"/>
            <consortium name="The Broad Institute Genome Sequencing Center for Infectious Disease"/>
            <person name="Wu L."/>
            <person name="Ma J."/>
        </authorList>
    </citation>
    <scope>NUCLEOTIDE SEQUENCE [LARGE SCALE GENOMIC DNA]</scope>
    <source>
        <strain evidence="9">CGMCC 1.15790</strain>
    </source>
</reference>
<dbReference type="InterPro" id="IPR017871">
    <property type="entry name" value="ABC_transporter-like_CS"/>
</dbReference>
<dbReference type="GO" id="GO:0005524">
    <property type="term" value="F:ATP binding"/>
    <property type="evidence" value="ECO:0007669"/>
    <property type="project" value="UniProtKB-KW"/>
</dbReference>
<comment type="subcellular location">
    <subcellularLocation>
        <location evidence="1">Cell membrane</location>
        <topology evidence="1">Peripheral membrane protein</topology>
    </subcellularLocation>
</comment>
<dbReference type="Proteomes" id="UP001596143">
    <property type="component" value="Unassembled WGS sequence"/>
</dbReference>
<evidence type="ECO:0000256" key="6">
    <source>
        <dbReference type="ARBA" id="ARBA00023136"/>
    </source>
</evidence>
<sequence length="255" mass="29554">MTTPIVSFQHVSKKFQDKLVLNDITFTIEEGEFISILGKSGCGKSTLLNLIGGFEEPSSGKALLHNQPIRTGRNCIMLFQEYGLLPWRSVIKNVELGLESLQLSQEEKRERSNFYVQLVGLEENKYQFPHQLSGGMKQRVAIARALVMQPEILLMDEPFAALDTFNRYYLQDELLRIQEREKTTIVLVTHDIDEAIYLSDRIFIMNSGPGHLQRELDITLAKPRDRSSSDFQYFRKTIFEHFHFDHPEQPIEYNI</sequence>
<dbReference type="EMBL" id="JBHSPF010000025">
    <property type="protein sequence ID" value="MFC5628704.1"/>
    <property type="molecule type" value="Genomic_DNA"/>
</dbReference>
<name>A0ABW0U8Z8_9BACI</name>
<accession>A0ABW0U8Z8</accession>
<keyword evidence="3" id="KW-1003">Cell membrane</keyword>
<evidence type="ECO:0000313" key="8">
    <source>
        <dbReference type="EMBL" id="MFC5628704.1"/>
    </source>
</evidence>
<protein>
    <submittedName>
        <fullName evidence="8">ABC transporter ATP-binding protein</fullName>
    </submittedName>
</protein>
<evidence type="ECO:0000256" key="3">
    <source>
        <dbReference type="ARBA" id="ARBA00022475"/>
    </source>
</evidence>
<dbReference type="InterPro" id="IPR003593">
    <property type="entry name" value="AAA+_ATPase"/>
</dbReference>
<keyword evidence="6" id="KW-0472">Membrane</keyword>
<dbReference type="SUPFAM" id="SSF52540">
    <property type="entry name" value="P-loop containing nucleoside triphosphate hydrolases"/>
    <property type="match status" value="1"/>
</dbReference>
<keyword evidence="4" id="KW-0547">Nucleotide-binding</keyword>
<dbReference type="InterPro" id="IPR050166">
    <property type="entry name" value="ABC_transporter_ATP-bind"/>
</dbReference>
<dbReference type="PROSITE" id="PS50893">
    <property type="entry name" value="ABC_TRANSPORTER_2"/>
    <property type="match status" value="1"/>
</dbReference>
<dbReference type="PANTHER" id="PTHR42788">
    <property type="entry name" value="TAURINE IMPORT ATP-BINDING PROTEIN-RELATED"/>
    <property type="match status" value="1"/>
</dbReference>
<evidence type="ECO:0000313" key="9">
    <source>
        <dbReference type="Proteomes" id="UP001596143"/>
    </source>
</evidence>
<feature type="domain" description="ABC transporter" evidence="7">
    <location>
        <begin position="6"/>
        <end position="232"/>
    </location>
</feature>
<dbReference type="PANTHER" id="PTHR42788:SF7">
    <property type="entry name" value="NITRATE ABC TRANSPORTER ATP-BINDING PROTEIN"/>
    <property type="match status" value="1"/>
</dbReference>
<evidence type="ECO:0000259" key="7">
    <source>
        <dbReference type="PROSITE" id="PS50893"/>
    </source>
</evidence>
<dbReference type="InterPro" id="IPR003439">
    <property type="entry name" value="ABC_transporter-like_ATP-bd"/>
</dbReference>
<dbReference type="RefSeq" id="WP_270896028.1">
    <property type="nucleotide sequence ID" value="NZ_JBHSPF010000025.1"/>
</dbReference>
<organism evidence="8 9">
    <name type="scientific">Aliibacillus thermotolerans</name>
    <dbReference type="NCBI Taxonomy" id="1834418"/>
    <lineage>
        <taxon>Bacteria</taxon>
        <taxon>Bacillati</taxon>
        <taxon>Bacillota</taxon>
        <taxon>Bacilli</taxon>
        <taxon>Bacillales</taxon>
        <taxon>Bacillaceae</taxon>
        <taxon>Aliibacillus</taxon>
    </lineage>
</organism>
<evidence type="ECO:0000256" key="4">
    <source>
        <dbReference type="ARBA" id="ARBA00022741"/>
    </source>
</evidence>
<evidence type="ECO:0000256" key="1">
    <source>
        <dbReference type="ARBA" id="ARBA00004202"/>
    </source>
</evidence>
<keyword evidence="9" id="KW-1185">Reference proteome</keyword>
<dbReference type="Gene3D" id="3.40.50.300">
    <property type="entry name" value="P-loop containing nucleotide triphosphate hydrolases"/>
    <property type="match status" value="1"/>
</dbReference>
<dbReference type="CDD" id="cd03293">
    <property type="entry name" value="ABC_NrtD_SsuB_transporters"/>
    <property type="match status" value="1"/>
</dbReference>
<dbReference type="Pfam" id="PF00005">
    <property type="entry name" value="ABC_tran"/>
    <property type="match status" value="1"/>
</dbReference>
<dbReference type="InterPro" id="IPR027417">
    <property type="entry name" value="P-loop_NTPase"/>
</dbReference>
<comment type="caution">
    <text evidence="8">The sequence shown here is derived from an EMBL/GenBank/DDBJ whole genome shotgun (WGS) entry which is preliminary data.</text>
</comment>
<evidence type="ECO:0000256" key="5">
    <source>
        <dbReference type="ARBA" id="ARBA00022840"/>
    </source>
</evidence>
<dbReference type="PROSITE" id="PS00211">
    <property type="entry name" value="ABC_TRANSPORTER_1"/>
    <property type="match status" value="1"/>
</dbReference>
<evidence type="ECO:0000256" key="2">
    <source>
        <dbReference type="ARBA" id="ARBA00022448"/>
    </source>
</evidence>
<gene>
    <name evidence="8" type="ORF">ACFPTR_07310</name>
</gene>
<proteinExistence type="predicted"/>
<keyword evidence="2" id="KW-0813">Transport</keyword>
<keyword evidence="5 8" id="KW-0067">ATP-binding</keyword>
<dbReference type="SMART" id="SM00382">
    <property type="entry name" value="AAA"/>
    <property type="match status" value="1"/>
</dbReference>